<dbReference type="PROSITE" id="PS51257">
    <property type="entry name" value="PROKAR_LIPOPROTEIN"/>
    <property type="match status" value="1"/>
</dbReference>
<dbReference type="RefSeq" id="WP_323691332.1">
    <property type="nucleotide sequence ID" value="NZ_CP116341.1"/>
</dbReference>
<keyword evidence="1" id="KW-0732">Signal</keyword>
<dbReference type="SMART" id="SM00460">
    <property type="entry name" value="TGc"/>
    <property type="match status" value="1"/>
</dbReference>
<dbReference type="EMBL" id="CP116341">
    <property type="protein sequence ID" value="WOV83640.1"/>
    <property type="molecule type" value="Genomic_DNA"/>
</dbReference>
<evidence type="ECO:0000259" key="2">
    <source>
        <dbReference type="SMART" id="SM00460"/>
    </source>
</evidence>
<reference evidence="3 4" key="1">
    <citation type="submission" date="2023-01" db="EMBL/GenBank/DDBJ databases">
        <title>Sporosarcina sp. nov., isolated from Korean tranditional fermented seafood 'Jeotgal'.</title>
        <authorList>
            <person name="Yang A.-I."/>
        </authorList>
    </citation>
    <scope>NUCLEOTIDE SEQUENCE [LARGE SCALE GENOMIC DNA]</scope>
    <source>
        <strain evidence="3 4">B2O-1</strain>
    </source>
</reference>
<name>A0ABZ0KTS3_9BACL</name>
<keyword evidence="4" id="KW-1185">Reference proteome</keyword>
<evidence type="ECO:0000313" key="3">
    <source>
        <dbReference type="EMBL" id="WOV83640.1"/>
    </source>
</evidence>
<accession>A0ABZ0KTS3</accession>
<dbReference type="InterPro" id="IPR038765">
    <property type="entry name" value="Papain-like_cys_pep_sf"/>
</dbReference>
<dbReference type="InterPro" id="IPR052557">
    <property type="entry name" value="CAP/Cytokinesis_protein"/>
</dbReference>
<dbReference type="Proteomes" id="UP001303532">
    <property type="component" value="Chromosome"/>
</dbReference>
<dbReference type="SUPFAM" id="SSF54001">
    <property type="entry name" value="Cysteine proteinases"/>
    <property type="match status" value="1"/>
</dbReference>
<organism evidence="3 4">
    <name type="scientific">Sporosarcina jeotgali</name>
    <dbReference type="NCBI Taxonomy" id="3020056"/>
    <lineage>
        <taxon>Bacteria</taxon>
        <taxon>Bacillati</taxon>
        <taxon>Bacillota</taxon>
        <taxon>Bacilli</taxon>
        <taxon>Bacillales</taxon>
        <taxon>Caryophanaceae</taxon>
        <taxon>Sporosarcina</taxon>
    </lineage>
</organism>
<dbReference type="Gene3D" id="3.10.620.30">
    <property type="match status" value="1"/>
</dbReference>
<gene>
    <name evidence="3" type="ORF">PGH26_12220</name>
</gene>
<dbReference type="PANTHER" id="PTHR46333">
    <property type="entry name" value="CYTOKINESIS PROTEIN 3"/>
    <property type="match status" value="1"/>
</dbReference>
<dbReference type="InterPro" id="IPR002931">
    <property type="entry name" value="Transglutaminase-like"/>
</dbReference>
<feature type="signal peptide" evidence="1">
    <location>
        <begin position="1"/>
        <end position="21"/>
    </location>
</feature>
<protein>
    <submittedName>
        <fullName evidence="3">Transglutaminase-like domain-containing protein</fullName>
    </submittedName>
</protein>
<evidence type="ECO:0000313" key="4">
    <source>
        <dbReference type="Proteomes" id="UP001303532"/>
    </source>
</evidence>
<evidence type="ECO:0000256" key="1">
    <source>
        <dbReference type="SAM" id="SignalP"/>
    </source>
</evidence>
<feature type="domain" description="Transglutaminase-like" evidence="2">
    <location>
        <begin position="470"/>
        <end position="530"/>
    </location>
</feature>
<proteinExistence type="predicted"/>
<feature type="chain" id="PRO_5046055973" evidence="1">
    <location>
        <begin position="22"/>
        <end position="566"/>
    </location>
</feature>
<dbReference type="PANTHER" id="PTHR46333:SF2">
    <property type="entry name" value="CYTOKINESIS PROTEIN 3"/>
    <property type="match status" value="1"/>
</dbReference>
<sequence length="566" mass="63332">MRTVSLILSLLISFLILSACSPENITIGEQTADTKAQLLALETAVNLKNEQLQEEPVYRQQYADKIGVELTQPAHSNFAVNGMLHVEGMIESKEKLSADYAWIQIRFFDENYSSPLDGTQDHYVPLKDGAFKLETQLFRGEGEYRVTISLPANDRPDEYYYEALNFTVFNVNPRQQREITYTPRAIQADLKISEPGSGLISGSKTITLKGSVNSDQFSVPDLLFELRKDDYHSLHYASVEKGKFSIEIPLWFGKGIHELLVSLPEDDYYEIGSVLYIDSTDDEGIQTVQKSSVFDEYGITFNSPQKGGETADLSYRISGTIGKSKPASEEIPNLFVTVTKGVDSASSVIPITDFQFDDEIYLRFGPGIYTVNVLLPDIENSNTTTTSYFEIAQFVVENTAAGDQRDLLPSVSIQSDAPEIESLVNNLITDGMSDLEKAKAIYEYTARNISYDVNKSLNVGNEWDDSALKTLELKTGICVDYSYLAIALLRAAGLEARYIIGTAGTELNTENHAWVEVKVDRKWLTMDPTWGAGYVQNDEFVPAYTEDYFDPSPEKFKTHTRGSVQY</sequence>
<dbReference type="Pfam" id="PF01841">
    <property type="entry name" value="Transglut_core"/>
    <property type="match status" value="1"/>
</dbReference>